<evidence type="ECO:0000313" key="1">
    <source>
        <dbReference type="EMBL" id="WOJ97029.1"/>
    </source>
</evidence>
<name>A0ABZ0IBX5_9GAMM</name>
<protein>
    <submittedName>
        <fullName evidence="1">DUF2855 family protein</fullName>
    </submittedName>
</protein>
<gene>
    <name evidence="1" type="ORF">R0137_00305</name>
</gene>
<reference evidence="1 2" key="1">
    <citation type="submission" date="2023-10" db="EMBL/GenBank/DDBJ databases">
        <title>Two novel species belonging to the OM43/NOR5 clade.</title>
        <authorList>
            <person name="Park M."/>
        </authorList>
    </citation>
    <scope>NUCLEOTIDE SEQUENCE [LARGE SCALE GENOMIC DNA]</scope>
    <source>
        <strain evidence="1 2">IMCC45268</strain>
    </source>
</reference>
<keyword evidence="2" id="KW-1185">Reference proteome</keyword>
<dbReference type="EMBL" id="CP136865">
    <property type="protein sequence ID" value="WOJ97029.1"/>
    <property type="molecule type" value="Genomic_DNA"/>
</dbReference>
<dbReference type="InterPro" id="IPR021276">
    <property type="entry name" value="DUF2855"/>
</dbReference>
<sequence>MQRFEVKRNAFSEFRVAKTDDAALNEGEIRVAVDFFAFTANNMTYAAAGYTLGYWQFFPVADGEEFGVIPVWGFANVVESRSDAVAVGERLYGYFPPADSLVMLPVRVDDKSLFDGAEHRQSLPPLYNRYQRVRAGGPVQAEQLQALLGPLYNTSYCLWDQLKENNFYGAEQVILISASSKTSIGLAKALSDDPNAPPVVGLTSSGNVDFVNKLGYYDGAIDYKNLSDVSATPTVIVDMAGNAGTAQALRDHLGDKLAYFISVGLTHWDQADAQFDSRRERHEWFFAPSYILDRSKALEPGEFARNAQNFVMGAAAAAGEWLTVQEASGVEAFSEHYPDICAGAMNPAEGLICKL</sequence>
<accession>A0ABZ0IBX5</accession>
<evidence type="ECO:0000313" key="2">
    <source>
        <dbReference type="Proteomes" id="UP001626549"/>
    </source>
</evidence>
<dbReference type="RefSeq" id="WP_407327717.1">
    <property type="nucleotide sequence ID" value="NZ_CP136865.1"/>
</dbReference>
<proteinExistence type="predicted"/>
<dbReference type="Pfam" id="PF11017">
    <property type="entry name" value="DUF2855"/>
    <property type="match status" value="1"/>
</dbReference>
<dbReference type="Proteomes" id="UP001626549">
    <property type="component" value="Chromosome"/>
</dbReference>
<organism evidence="1 2">
    <name type="scientific">Congregibacter brevis</name>
    <dbReference type="NCBI Taxonomy" id="3081201"/>
    <lineage>
        <taxon>Bacteria</taxon>
        <taxon>Pseudomonadati</taxon>
        <taxon>Pseudomonadota</taxon>
        <taxon>Gammaproteobacteria</taxon>
        <taxon>Cellvibrionales</taxon>
        <taxon>Halieaceae</taxon>
        <taxon>Congregibacter</taxon>
    </lineage>
</organism>